<organism evidence="4 5">
    <name type="scientific">Ficus carica</name>
    <name type="common">Common fig</name>
    <dbReference type="NCBI Taxonomy" id="3494"/>
    <lineage>
        <taxon>Eukaryota</taxon>
        <taxon>Viridiplantae</taxon>
        <taxon>Streptophyta</taxon>
        <taxon>Embryophyta</taxon>
        <taxon>Tracheophyta</taxon>
        <taxon>Spermatophyta</taxon>
        <taxon>Magnoliopsida</taxon>
        <taxon>eudicotyledons</taxon>
        <taxon>Gunneridae</taxon>
        <taxon>Pentapetalae</taxon>
        <taxon>rosids</taxon>
        <taxon>fabids</taxon>
        <taxon>Rosales</taxon>
        <taxon>Moraceae</taxon>
        <taxon>Ficeae</taxon>
        <taxon>Ficus</taxon>
    </lineage>
</organism>
<feature type="compositionally biased region" description="Basic and acidic residues" evidence="2">
    <location>
        <begin position="43"/>
        <end position="59"/>
    </location>
</feature>
<dbReference type="GO" id="GO:0003723">
    <property type="term" value="F:RNA binding"/>
    <property type="evidence" value="ECO:0007669"/>
    <property type="project" value="UniProtKB-UniRule"/>
</dbReference>
<dbReference type="Gene3D" id="3.30.70.330">
    <property type="match status" value="1"/>
</dbReference>
<feature type="compositionally biased region" description="Low complexity" evidence="2">
    <location>
        <begin position="311"/>
        <end position="326"/>
    </location>
</feature>
<feature type="region of interest" description="Disordered" evidence="2">
    <location>
        <begin position="31"/>
        <end position="74"/>
    </location>
</feature>
<dbReference type="InterPro" id="IPR012677">
    <property type="entry name" value="Nucleotide-bd_a/b_plait_sf"/>
</dbReference>
<evidence type="ECO:0000256" key="1">
    <source>
        <dbReference type="PROSITE-ProRule" id="PRU00176"/>
    </source>
</evidence>
<protein>
    <recommendedName>
        <fullName evidence="3">RRM domain-containing protein</fullName>
    </recommendedName>
</protein>
<gene>
    <name evidence="4" type="ORF">TIFTF001_000307</name>
</gene>
<reference evidence="4" key="1">
    <citation type="submission" date="2023-07" db="EMBL/GenBank/DDBJ databases">
        <title>draft genome sequence of fig (Ficus carica).</title>
        <authorList>
            <person name="Takahashi T."/>
            <person name="Nishimura K."/>
        </authorList>
    </citation>
    <scope>NUCLEOTIDE SEQUENCE</scope>
</reference>
<keyword evidence="5" id="KW-1185">Reference proteome</keyword>
<dbReference type="InterPro" id="IPR000504">
    <property type="entry name" value="RRM_dom"/>
</dbReference>
<sequence length="485" mass="52602">MRHEIQNNKSRFHCDHPHKGLVVDLSFHRPSEKAEPVAGEEPTLSHRRDPHRRASERRVGCKPPPSRPTAEGLRASHGLQAASVSTHSGGPPSVAWVATLSVRFVISSFRLWISWVWVTLALLGWRWWSAVRAPCNASLADVVLQEVKVNPIPSILVPCLLKRDTAGLSPGPCRGQGRGVDQGSDITHMRSPSSVVDNPGNNLYVTGLSPRITKRELEKHFAAEGTVVDVHLVVDPWTRDSRGFGFVTMSSVEEADRCIKYLDRSVLEGRVITVEKARRRRGRTPTPGRYLGLRTIRVHRRTPSYSPPRRSPSYSPFRRSLSLSPRLSDRRGADPTLLMKVDADPTLGHGPLIAGHQCAVVTGPTLLTTPGTTHQMIDIMEEDIAPGTIPQMTVTMKGSIATVQCPVVSRQGQGGAQEGATRVVPHPDLEVPGGVILGVFLLNGGAQGVVLQVFPLVIGAQGLTKFHLGTTLDTATPGAEAEVGV</sequence>
<dbReference type="InterPro" id="IPR035979">
    <property type="entry name" value="RBD_domain_sf"/>
</dbReference>
<dbReference type="AlphaFoldDB" id="A0AA87YUK2"/>
<dbReference type="SMART" id="SM00360">
    <property type="entry name" value="RRM"/>
    <property type="match status" value="1"/>
</dbReference>
<evidence type="ECO:0000256" key="2">
    <source>
        <dbReference type="SAM" id="MobiDB-lite"/>
    </source>
</evidence>
<accession>A0AA87YUK2</accession>
<dbReference type="EMBL" id="BTGU01000001">
    <property type="protein sequence ID" value="GMN23879.1"/>
    <property type="molecule type" value="Genomic_DNA"/>
</dbReference>
<dbReference type="PROSITE" id="PS50102">
    <property type="entry name" value="RRM"/>
    <property type="match status" value="1"/>
</dbReference>
<keyword evidence="1" id="KW-0694">RNA-binding</keyword>
<comment type="caution">
    <text evidence="4">The sequence shown here is derived from an EMBL/GenBank/DDBJ whole genome shotgun (WGS) entry which is preliminary data.</text>
</comment>
<name>A0AA87YUK2_FICCA</name>
<evidence type="ECO:0000259" key="3">
    <source>
        <dbReference type="PROSITE" id="PS50102"/>
    </source>
</evidence>
<feature type="domain" description="RRM" evidence="3">
    <location>
        <begin position="201"/>
        <end position="279"/>
    </location>
</feature>
<dbReference type="Proteomes" id="UP001187192">
    <property type="component" value="Unassembled WGS sequence"/>
</dbReference>
<dbReference type="SUPFAM" id="SSF54928">
    <property type="entry name" value="RNA-binding domain, RBD"/>
    <property type="match status" value="1"/>
</dbReference>
<proteinExistence type="predicted"/>
<evidence type="ECO:0000313" key="4">
    <source>
        <dbReference type="EMBL" id="GMN23879.1"/>
    </source>
</evidence>
<dbReference type="Pfam" id="PF00076">
    <property type="entry name" value="RRM_1"/>
    <property type="match status" value="1"/>
</dbReference>
<dbReference type="PANTHER" id="PTHR48034">
    <property type="entry name" value="TRANSFORMER-2 SEX-DETERMINING PROTEIN-RELATED"/>
    <property type="match status" value="1"/>
</dbReference>
<evidence type="ECO:0000313" key="5">
    <source>
        <dbReference type="Proteomes" id="UP001187192"/>
    </source>
</evidence>
<feature type="region of interest" description="Disordered" evidence="2">
    <location>
        <begin position="298"/>
        <end position="332"/>
    </location>
</feature>
<dbReference type="InterPro" id="IPR050441">
    <property type="entry name" value="RBM"/>
</dbReference>